<evidence type="ECO:0000313" key="2">
    <source>
        <dbReference type="EMBL" id="KAG5560261.1"/>
    </source>
</evidence>
<reference evidence="2" key="1">
    <citation type="submission" date="2020-08" db="EMBL/GenBank/DDBJ databases">
        <title>Plant Genome Project.</title>
        <authorList>
            <person name="Zhang R.-G."/>
        </authorList>
    </citation>
    <scope>NUCLEOTIDE SEQUENCE</scope>
    <source>
        <strain evidence="2">WSP0</strain>
        <tissue evidence="2">Leaf</tissue>
    </source>
</reference>
<dbReference type="EMBL" id="JACTNZ010000002">
    <property type="protein sequence ID" value="KAG5560261.1"/>
    <property type="molecule type" value="Genomic_DNA"/>
</dbReference>
<evidence type="ECO:0000313" key="3">
    <source>
        <dbReference type="Proteomes" id="UP000823749"/>
    </source>
</evidence>
<dbReference type="AlphaFoldDB" id="A0AAV6L7P3"/>
<proteinExistence type="predicted"/>
<organism evidence="2 3">
    <name type="scientific">Rhododendron griersonianum</name>
    <dbReference type="NCBI Taxonomy" id="479676"/>
    <lineage>
        <taxon>Eukaryota</taxon>
        <taxon>Viridiplantae</taxon>
        <taxon>Streptophyta</taxon>
        <taxon>Embryophyta</taxon>
        <taxon>Tracheophyta</taxon>
        <taxon>Spermatophyta</taxon>
        <taxon>Magnoliopsida</taxon>
        <taxon>eudicotyledons</taxon>
        <taxon>Gunneridae</taxon>
        <taxon>Pentapetalae</taxon>
        <taxon>asterids</taxon>
        <taxon>Ericales</taxon>
        <taxon>Ericaceae</taxon>
        <taxon>Ericoideae</taxon>
        <taxon>Rhodoreae</taxon>
        <taxon>Rhododendron</taxon>
    </lineage>
</organism>
<accession>A0AAV6L7P3</accession>
<keyword evidence="1" id="KW-0472">Membrane</keyword>
<keyword evidence="1" id="KW-1133">Transmembrane helix</keyword>
<keyword evidence="3" id="KW-1185">Reference proteome</keyword>
<name>A0AAV6L7P3_9ERIC</name>
<dbReference type="Proteomes" id="UP000823749">
    <property type="component" value="Chromosome 2"/>
</dbReference>
<protein>
    <submittedName>
        <fullName evidence="2">Uncharacterized protein</fullName>
    </submittedName>
</protein>
<sequence length="184" mass="19928">MATKRFVSRVEAREFLAAARGSCTMIILLYVSSSLACVHCFDDCDSVISHFHPNWFASSVKRGLREKKVATEHDAAKIVNNSALFLGNAGILFASISGMWVYLRNKKEASLEQRKVIALEVIAQAKAKEAGLELPNPGGEKKSVALADTIGVKSPFQRWGWLAGNMDGVLLVASKAVAEYAISA</sequence>
<evidence type="ECO:0000256" key="1">
    <source>
        <dbReference type="SAM" id="Phobius"/>
    </source>
</evidence>
<gene>
    <name evidence="2" type="ORF">RHGRI_003527</name>
</gene>
<feature type="transmembrane region" description="Helical" evidence="1">
    <location>
        <begin position="83"/>
        <end position="103"/>
    </location>
</feature>
<comment type="caution">
    <text evidence="2">The sequence shown here is derived from an EMBL/GenBank/DDBJ whole genome shotgun (WGS) entry which is preliminary data.</text>
</comment>
<keyword evidence="1" id="KW-0812">Transmembrane</keyword>